<dbReference type="AlphaFoldDB" id="A0A067NAL0"/>
<keyword evidence="7 10" id="KW-0472">Membrane</keyword>
<evidence type="ECO:0000256" key="7">
    <source>
        <dbReference type="ARBA" id="ARBA00023136"/>
    </source>
</evidence>
<dbReference type="GO" id="GO:0005886">
    <property type="term" value="C:plasma membrane"/>
    <property type="evidence" value="ECO:0007669"/>
    <property type="project" value="TreeGrafter"/>
</dbReference>
<evidence type="ECO:0000256" key="5">
    <source>
        <dbReference type="ARBA" id="ARBA00022737"/>
    </source>
</evidence>
<dbReference type="InterPro" id="IPR050363">
    <property type="entry name" value="MIP/Aquaporin"/>
</dbReference>
<name>A0A067NAL0_PLEO1</name>
<dbReference type="OrthoDB" id="3222at2759"/>
<gene>
    <name evidence="11" type="ORF">PLEOSDRAFT_1058778</name>
</gene>
<evidence type="ECO:0000256" key="2">
    <source>
        <dbReference type="ARBA" id="ARBA00006175"/>
    </source>
</evidence>
<evidence type="ECO:0000313" key="11">
    <source>
        <dbReference type="EMBL" id="KDQ24844.1"/>
    </source>
</evidence>
<keyword evidence="3 8" id="KW-0813">Transport</keyword>
<dbReference type="STRING" id="1137138.A0A067NAL0"/>
<organism evidence="11 12">
    <name type="scientific">Pleurotus ostreatus (strain PC15)</name>
    <name type="common">Oyster mushroom</name>
    <dbReference type="NCBI Taxonomy" id="1137138"/>
    <lineage>
        <taxon>Eukaryota</taxon>
        <taxon>Fungi</taxon>
        <taxon>Dikarya</taxon>
        <taxon>Basidiomycota</taxon>
        <taxon>Agaricomycotina</taxon>
        <taxon>Agaricomycetes</taxon>
        <taxon>Agaricomycetidae</taxon>
        <taxon>Agaricales</taxon>
        <taxon>Pleurotineae</taxon>
        <taxon>Pleurotaceae</taxon>
        <taxon>Pleurotus</taxon>
    </lineage>
</organism>
<evidence type="ECO:0000256" key="1">
    <source>
        <dbReference type="ARBA" id="ARBA00004141"/>
    </source>
</evidence>
<dbReference type="GO" id="GO:0015254">
    <property type="term" value="F:glycerol channel activity"/>
    <property type="evidence" value="ECO:0007669"/>
    <property type="project" value="TreeGrafter"/>
</dbReference>
<evidence type="ECO:0000256" key="10">
    <source>
        <dbReference type="SAM" id="Phobius"/>
    </source>
</evidence>
<feature type="transmembrane region" description="Helical" evidence="10">
    <location>
        <begin position="256"/>
        <end position="277"/>
    </location>
</feature>
<dbReference type="InParanoid" id="A0A067NAL0"/>
<feature type="transmembrane region" description="Helical" evidence="10">
    <location>
        <begin position="74"/>
        <end position="95"/>
    </location>
</feature>
<feature type="transmembrane region" description="Helical" evidence="10">
    <location>
        <begin position="41"/>
        <end position="62"/>
    </location>
</feature>
<keyword evidence="5" id="KW-0677">Repeat</keyword>
<sequence length="343" mass="36678">MNIVYSGDVLPRRGFFKSWERTRHSREVHWFVECFAEALGVFLYTWAGVGATAAFVVGNILGLENVGSVLGIGFAYAFGILLALGICSATSGGHFNPCVSITQVVFRGFPPLKAARYIVFQILGGYIACLLVYAQWRDMILAAEAALTAAGRLEEVQFTAMGTGGILALYAPPGAHLGLTFVNEFVTDFVLALAIWACLDPTNALVPPQAAPWVISFAYAMAIWGFATPGLAANAARDLGGRFAAMSLYGTKASGGAYAAIAALTSIPATLLAAFTYETMLMDSDRVLPRATLEFLAVHKHHRRQGEEPEAENHSHSDGKSSYTNGSGAGKPHIEALEHTQRV</sequence>
<dbReference type="EMBL" id="KL198011">
    <property type="protein sequence ID" value="KDQ24844.1"/>
    <property type="molecule type" value="Genomic_DNA"/>
</dbReference>
<dbReference type="PANTHER" id="PTHR43829:SF14">
    <property type="entry name" value="AQUAPORIN 3"/>
    <property type="match status" value="1"/>
</dbReference>
<dbReference type="SUPFAM" id="SSF81338">
    <property type="entry name" value="Aquaporin-like"/>
    <property type="match status" value="1"/>
</dbReference>
<evidence type="ECO:0000256" key="9">
    <source>
        <dbReference type="SAM" id="MobiDB-lite"/>
    </source>
</evidence>
<dbReference type="InterPro" id="IPR000425">
    <property type="entry name" value="MIP"/>
</dbReference>
<dbReference type="PRINTS" id="PR00783">
    <property type="entry name" value="MINTRINSICP"/>
</dbReference>
<dbReference type="GO" id="GO:0015250">
    <property type="term" value="F:water channel activity"/>
    <property type="evidence" value="ECO:0007669"/>
    <property type="project" value="TreeGrafter"/>
</dbReference>
<proteinExistence type="inferred from homology"/>
<feature type="region of interest" description="Disordered" evidence="9">
    <location>
        <begin position="300"/>
        <end position="332"/>
    </location>
</feature>
<dbReference type="Proteomes" id="UP000027073">
    <property type="component" value="Unassembled WGS sequence"/>
</dbReference>
<evidence type="ECO:0000256" key="4">
    <source>
        <dbReference type="ARBA" id="ARBA00022692"/>
    </source>
</evidence>
<comment type="subcellular location">
    <subcellularLocation>
        <location evidence="1">Membrane</location>
        <topology evidence="1">Multi-pass membrane protein</topology>
    </subcellularLocation>
</comment>
<evidence type="ECO:0008006" key="13">
    <source>
        <dbReference type="Google" id="ProtNLM"/>
    </source>
</evidence>
<dbReference type="SMR" id="A0A067NAL0"/>
<feature type="transmembrane region" description="Helical" evidence="10">
    <location>
        <begin position="115"/>
        <end position="134"/>
    </location>
</feature>
<evidence type="ECO:0000256" key="3">
    <source>
        <dbReference type="ARBA" id="ARBA00022448"/>
    </source>
</evidence>
<keyword evidence="6 10" id="KW-1133">Transmembrane helix</keyword>
<dbReference type="VEuPathDB" id="FungiDB:PLEOSDRAFT_1058778"/>
<dbReference type="InterPro" id="IPR023271">
    <property type="entry name" value="Aquaporin-like"/>
</dbReference>
<feature type="transmembrane region" description="Helical" evidence="10">
    <location>
        <begin position="211"/>
        <end position="236"/>
    </location>
</feature>
<accession>A0A067NAL0</accession>
<protein>
    <recommendedName>
        <fullName evidence="13">Aquaporin-like protein</fullName>
    </recommendedName>
</protein>
<keyword evidence="4 8" id="KW-0812">Transmembrane</keyword>
<reference evidence="12" key="1">
    <citation type="journal article" date="2014" name="Proc. Natl. Acad. Sci. U.S.A.">
        <title>Extensive sampling of basidiomycete genomes demonstrates inadequacy of the white-rot/brown-rot paradigm for wood decay fungi.</title>
        <authorList>
            <person name="Riley R."/>
            <person name="Salamov A.A."/>
            <person name="Brown D.W."/>
            <person name="Nagy L.G."/>
            <person name="Floudas D."/>
            <person name="Held B.W."/>
            <person name="Levasseur A."/>
            <person name="Lombard V."/>
            <person name="Morin E."/>
            <person name="Otillar R."/>
            <person name="Lindquist E.A."/>
            <person name="Sun H."/>
            <person name="LaButti K.M."/>
            <person name="Schmutz J."/>
            <person name="Jabbour D."/>
            <person name="Luo H."/>
            <person name="Baker S.E."/>
            <person name="Pisabarro A.G."/>
            <person name="Walton J.D."/>
            <person name="Blanchette R.A."/>
            <person name="Henrissat B."/>
            <person name="Martin F."/>
            <person name="Cullen D."/>
            <person name="Hibbett D.S."/>
            <person name="Grigoriev I.V."/>
        </authorList>
    </citation>
    <scope>NUCLEOTIDE SEQUENCE [LARGE SCALE GENOMIC DNA]</scope>
    <source>
        <strain evidence="12">PC15</strain>
    </source>
</reference>
<evidence type="ECO:0000256" key="8">
    <source>
        <dbReference type="RuleBase" id="RU000477"/>
    </source>
</evidence>
<feature type="compositionally biased region" description="Basic and acidic residues" evidence="9">
    <location>
        <begin position="305"/>
        <end position="319"/>
    </location>
</feature>
<evidence type="ECO:0000313" key="12">
    <source>
        <dbReference type="Proteomes" id="UP000027073"/>
    </source>
</evidence>
<dbReference type="HOGENOM" id="CLU_020019_6_1_1"/>
<dbReference type="Gene3D" id="1.20.1080.10">
    <property type="entry name" value="Glycerol uptake facilitator protein"/>
    <property type="match status" value="1"/>
</dbReference>
<evidence type="ECO:0000256" key="6">
    <source>
        <dbReference type="ARBA" id="ARBA00022989"/>
    </source>
</evidence>
<dbReference type="PANTHER" id="PTHR43829">
    <property type="entry name" value="AQUAPORIN OR AQUAGLYCEROPORIN RELATED"/>
    <property type="match status" value="1"/>
</dbReference>
<comment type="similarity">
    <text evidence="2 8">Belongs to the MIP/aquaporin (TC 1.A.8) family.</text>
</comment>
<dbReference type="Pfam" id="PF00230">
    <property type="entry name" value="MIP"/>
    <property type="match status" value="1"/>
</dbReference>